<dbReference type="Gene3D" id="1.10.150.130">
    <property type="match status" value="1"/>
</dbReference>
<keyword evidence="8" id="KW-1185">Reference proteome</keyword>
<dbReference type="InterPro" id="IPR044068">
    <property type="entry name" value="CB"/>
</dbReference>
<dbReference type="GO" id="GO:0003677">
    <property type="term" value="F:DNA binding"/>
    <property type="evidence" value="ECO:0007669"/>
    <property type="project" value="UniProtKB-UniRule"/>
</dbReference>
<dbReference type="PROSITE" id="PS51900">
    <property type="entry name" value="CB"/>
    <property type="match status" value="1"/>
</dbReference>
<protein>
    <recommendedName>
        <fullName evidence="9">Integrase</fullName>
    </recommendedName>
</protein>
<dbReference type="InterPro" id="IPR011010">
    <property type="entry name" value="DNA_brk_join_enz"/>
</dbReference>
<dbReference type="InterPro" id="IPR002104">
    <property type="entry name" value="Integrase_catalytic"/>
</dbReference>
<dbReference type="CDD" id="cd00397">
    <property type="entry name" value="DNA_BRE_C"/>
    <property type="match status" value="1"/>
</dbReference>
<keyword evidence="2 4" id="KW-0238">DNA-binding</keyword>
<feature type="domain" description="Tyr recombinase" evidence="5">
    <location>
        <begin position="99"/>
        <end position="281"/>
    </location>
</feature>
<dbReference type="GO" id="GO:0015074">
    <property type="term" value="P:DNA integration"/>
    <property type="evidence" value="ECO:0007669"/>
    <property type="project" value="UniProtKB-KW"/>
</dbReference>
<dbReference type="InterPro" id="IPR010998">
    <property type="entry name" value="Integrase_recombinase_N"/>
</dbReference>
<comment type="caution">
    <text evidence="7">The sequence shown here is derived from an EMBL/GenBank/DDBJ whole genome shotgun (WGS) entry which is preliminary data.</text>
</comment>
<organism evidence="7 8">
    <name type="scientific">candidate division MSBL1 archaeon SCGC-AAA382A13</name>
    <dbReference type="NCBI Taxonomy" id="1698279"/>
    <lineage>
        <taxon>Archaea</taxon>
        <taxon>Methanobacteriati</taxon>
        <taxon>Methanobacteriota</taxon>
        <taxon>candidate division MSBL1</taxon>
    </lineage>
</organism>
<dbReference type="Gene3D" id="1.10.443.10">
    <property type="entry name" value="Intergrase catalytic core"/>
    <property type="match status" value="1"/>
</dbReference>
<dbReference type="Proteomes" id="UP000070311">
    <property type="component" value="Unassembled WGS sequence"/>
</dbReference>
<dbReference type="InterPro" id="IPR050090">
    <property type="entry name" value="Tyrosine_recombinase_XerCD"/>
</dbReference>
<name>A0A133VGE3_9EURY</name>
<keyword evidence="1" id="KW-0229">DNA integration</keyword>
<evidence type="ECO:0000256" key="3">
    <source>
        <dbReference type="ARBA" id="ARBA00023172"/>
    </source>
</evidence>
<evidence type="ECO:0000313" key="7">
    <source>
        <dbReference type="EMBL" id="KXB05500.1"/>
    </source>
</evidence>
<dbReference type="AlphaFoldDB" id="A0A133VGE3"/>
<dbReference type="GO" id="GO:0006310">
    <property type="term" value="P:DNA recombination"/>
    <property type="evidence" value="ECO:0007669"/>
    <property type="project" value="UniProtKB-KW"/>
</dbReference>
<dbReference type="InterPro" id="IPR004107">
    <property type="entry name" value="Integrase_SAM-like_N"/>
</dbReference>
<evidence type="ECO:0000313" key="8">
    <source>
        <dbReference type="Proteomes" id="UP000070311"/>
    </source>
</evidence>
<reference evidence="7 8" key="1">
    <citation type="journal article" date="2016" name="Sci. Rep.">
        <title>Metabolic traits of an uncultured archaeal lineage -MSBL1- from brine pools of the Red Sea.</title>
        <authorList>
            <person name="Mwirichia R."/>
            <person name="Alam I."/>
            <person name="Rashid M."/>
            <person name="Vinu M."/>
            <person name="Ba-Alawi W."/>
            <person name="Anthony Kamau A."/>
            <person name="Kamanda Ngugi D."/>
            <person name="Goker M."/>
            <person name="Klenk H.P."/>
            <person name="Bajic V."/>
            <person name="Stingl U."/>
        </authorList>
    </citation>
    <scope>NUCLEOTIDE SEQUENCE [LARGE SCALE GENOMIC DNA]</scope>
    <source>
        <strain evidence="7">SCGC-AAA382A13</strain>
    </source>
</reference>
<feature type="domain" description="Core-binding (CB)" evidence="6">
    <location>
        <begin position="1"/>
        <end position="78"/>
    </location>
</feature>
<proteinExistence type="predicted"/>
<evidence type="ECO:0008006" key="9">
    <source>
        <dbReference type="Google" id="ProtNLM"/>
    </source>
</evidence>
<evidence type="ECO:0000256" key="2">
    <source>
        <dbReference type="ARBA" id="ARBA00023125"/>
    </source>
</evidence>
<gene>
    <name evidence="7" type="ORF">AKJ50_00805</name>
</gene>
<dbReference type="PANTHER" id="PTHR30349:SF41">
    <property type="entry name" value="INTEGRASE_RECOMBINASE PROTEIN MJ0367-RELATED"/>
    <property type="match status" value="1"/>
</dbReference>
<accession>A0A133VGE3</accession>
<dbReference type="SUPFAM" id="SSF56349">
    <property type="entry name" value="DNA breaking-rejoining enzymes"/>
    <property type="match status" value="1"/>
</dbReference>
<dbReference type="Pfam" id="PF00589">
    <property type="entry name" value="Phage_integrase"/>
    <property type="match status" value="1"/>
</dbReference>
<evidence type="ECO:0000256" key="1">
    <source>
        <dbReference type="ARBA" id="ARBA00022908"/>
    </source>
</evidence>
<dbReference type="PANTHER" id="PTHR30349">
    <property type="entry name" value="PHAGE INTEGRASE-RELATED"/>
    <property type="match status" value="1"/>
</dbReference>
<keyword evidence="3" id="KW-0233">DNA recombination</keyword>
<dbReference type="PROSITE" id="PS51898">
    <property type="entry name" value="TYR_RECOMBINASE"/>
    <property type="match status" value="1"/>
</dbReference>
<evidence type="ECO:0000259" key="6">
    <source>
        <dbReference type="PROSITE" id="PS51900"/>
    </source>
</evidence>
<dbReference type="InterPro" id="IPR013762">
    <property type="entry name" value="Integrase-like_cat_sf"/>
</dbReference>
<sequence>MEKLQQFENDLDRTKSDTTKKLYIQSLELFDKWLEQNSENPSQQSVQQFLNHLNAKGLSSATQNRHLSAIKTYFRKMKREELSVEFTQKKEGEKRPVIEGEDYPNPEKVKELIRSLKGSFLELRDRTIFCIGFGAGARRGEIVRVDKKHFNPPHITILRKKTRGSEIVDHKRKLGEELSQYIQEYLDYRSDNHEAMFVATDTKKGVRRIHYNLVYHIVRKRTEQFLGKKYNPHSLRHARASQMARKGVPMKHIADYLGITTDVADRTYSHLTQREMDEVPTAMS</sequence>
<dbReference type="Pfam" id="PF02899">
    <property type="entry name" value="Phage_int_SAM_1"/>
    <property type="match status" value="1"/>
</dbReference>
<evidence type="ECO:0000259" key="5">
    <source>
        <dbReference type="PROSITE" id="PS51898"/>
    </source>
</evidence>
<dbReference type="EMBL" id="LHYD01000009">
    <property type="protein sequence ID" value="KXB05500.1"/>
    <property type="molecule type" value="Genomic_DNA"/>
</dbReference>
<evidence type="ECO:0000256" key="4">
    <source>
        <dbReference type="PROSITE-ProRule" id="PRU01248"/>
    </source>
</evidence>